<dbReference type="PANTHER" id="PTHR43072:SF8">
    <property type="entry name" value="ACYLTRANSFERASE FABY-RELATED"/>
    <property type="match status" value="1"/>
</dbReference>
<evidence type="ECO:0000259" key="1">
    <source>
        <dbReference type="PROSITE" id="PS51186"/>
    </source>
</evidence>
<organism evidence="2 3">
    <name type="scientific">Megasphaera intestinihominis</name>
    <dbReference type="NCBI Taxonomy" id="3133159"/>
    <lineage>
        <taxon>Bacteria</taxon>
        <taxon>Bacillati</taxon>
        <taxon>Bacillota</taxon>
        <taxon>Negativicutes</taxon>
        <taxon>Veillonellales</taxon>
        <taxon>Veillonellaceae</taxon>
        <taxon>Megasphaera</taxon>
    </lineage>
</organism>
<feature type="domain" description="N-acetyltransferase" evidence="1">
    <location>
        <begin position="5"/>
        <end position="174"/>
    </location>
</feature>
<dbReference type="EMBL" id="JBBMEU010000029">
    <property type="protein sequence ID" value="MEQ2422308.1"/>
    <property type="molecule type" value="Genomic_DNA"/>
</dbReference>
<dbReference type="SUPFAM" id="SSF55729">
    <property type="entry name" value="Acyl-CoA N-acyltransferases (Nat)"/>
    <property type="match status" value="1"/>
</dbReference>
<evidence type="ECO:0000313" key="3">
    <source>
        <dbReference type="Proteomes" id="UP001433088"/>
    </source>
</evidence>
<sequence>MSDNITIRSACESDAAALARIYAHYVEKTAITFEYTAPDMVEMERRRQEISQHYPYLVAETDGKVIGYAYAHAFYGREAYAWSVESSIYVDVNTRKHGIGRKLYEALEKALKSMGILNINACIVVPRDDQDPYVTNGSLNFHQRLGYTLVGRFHNSGYKFDRWYDVVWMEKMIGPHTVHPRFPAKNETLFAL</sequence>
<proteinExistence type="predicted"/>
<dbReference type="Pfam" id="PF13420">
    <property type="entry name" value="Acetyltransf_4"/>
    <property type="match status" value="1"/>
</dbReference>
<keyword evidence="3" id="KW-1185">Reference proteome</keyword>
<accession>A0ABV1CVY1</accession>
<dbReference type="PANTHER" id="PTHR43072">
    <property type="entry name" value="N-ACETYLTRANSFERASE"/>
    <property type="match status" value="1"/>
</dbReference>
<protein>
    <submittedName>
        <fullName evidence="2">N-acetyltransferase family protein</fullName>
    </submittedName>
</protein>
<name>A0ABV1CVY1_9FIRM</name>
<dbReference type="Gene3D" id="3.40.630.30">
    <property type="match status" value="1"/>
</dbReference>
<dbReference type="InterPro" id="IPR016181">
    <property type="entry name" value="Acyl_CoA_acyltransferase"/>
</dbReference>
<dbReference type="CDD" id="cd04301">
    <property type="entry name" value="NAT_SF"/>
    <property type="match status" value="1"/>
</dbReference>
<dbReference type="InterPro" id="IPR000182">
    <property type="entry name" value="GNAT_dom"/>
</dbReference>
<dbReference type="RefSeq" id="WP_292108022.1">
    <property type="nucleotide sequence ID" value="NZ_JBBMEU010000029.1"/>
</dbReference>
<reference evidence="2 3" key="1">
    <citation type="submission" date="2024-03" db="EMBL/GenBank/DDBJ databases">
        <title>Human intestinal bacterial collection.</title>
        <authorList>
            <person name="Pauvert C."/>
            <person name="Hitch T.C.A."/>
            <person name="Clavel T."/>
        </authorList>
    </citation>
    <scope>NUCLEOTIDE SEQUENCE [LARGE SCALE GENOMIC DNA]</scope>
    <source>
        <strain evidence="2 3">CLA-AA-H81</strain>
    </source>
</reference>
<evidence type="ECO:0000313" key="2">
    <source>
        <dbReference type="EMBL" id="MEQ2422308.1"/>
    </source>
</evidence>
<dbReference type="Proteomes" id="UP001433088">
    <property type="component" value="Unassembled WGS sequence"/>
</dbReference>
<gene>
    <name evidence="2" type="ORF">WMO23_06125</name>
</gene>
<comment type="caution">
    <text evidence="2">The sequence shown here is derived from an EMBL/GenBank/DDBJ whole genome shotgun (WGS) entry which is preliminary data.</text>
</comment>
<dbReference type="PROSITE" id="PS51186">
    <property type="entry name" value="GNAT"/>
    <property type="match status" value="1"/>
</dbReference>